<evidence type="ECO:0000313" key="3">
    <source>
        <dbReference type="Proteomes" id="UP000291469"/>
    </source>
</evidence>
<sequence>MPTRRRPTRSPAGSSRSRPAATCPRWASRGTLVRPTSRRSPPRLRTRSVRNDRQNPRHRQGAGDGSEVVDDEEVARRRLAVQRLHGEPFDHAEGVVRALLAVQAQDVEPSEWSIGMRAADATLDSIRAAIDGGALLRTHVLRPTWHLVHRDDLRWLLSLTAPRVHVRNRPRYADLHLDAALLDRAAGIIREAVKGTALSRAEIGEVLTDAGIDGASGQRLAHILMYAELEQVVCSGPRRGTTQTYAALDELAPDAGTFDRDTALRELALRFVTGHGPATRGDLQWWASLTAAAADRALDAAGDVLVRVEGGGRTYHLAPVPEPPAPPRPSVLLLQPYDEYVSGAADSRDVHDPGDLLRAARWPRYSGLVTLDGRLVGSWRRHVRSAHVDIDLAADEAFAGAAGEALERAAWHYATFRERELSRLTVGAP</sequence>
<dbReference type="OrthoDB" id="9148135at2"/>
<reference evidence="2 3" key="1">
    <citation type="submission" date="2019-01" db="EMBL/GenBank/DDBJ databases">
        <title>Egibacter rhizosphaerae EGI 80759T.</title>
        <authorList>
            <person name="Chen D.-D."/>
            <person name="Tian Y."/>
            <person name="Jiao J.-Y."/>
            <person name="Zhang X.-T."/>
            <person name="Zhang Y.-G."/>
            <person name="Zhang Y."/>
            <person name="Xiao M."/>
            <person name="Shu W.-S."/>
            <person name="Li W.-J."/>
        </authorList>
    </citation>
    <scope>NUCLEOTIDE SEQUENCE [LARGE SCALE GENOMIC DNA]</scope>
    <source>
        <strain evidence="2 3">EGI 80759</strain>
    </source>
</reference>
<keyword evidence="3" id="KW-1185">Reference proteome</keyword>
<dbReference type="KEGG" id="erz:ER308_10100"/>
<name>A0A411YF68_9ACTN</name>
<organism evidence="2 3">
    <name type="scientific">Egibacter rhizosphaerae</name>
    <dbReference type="NCBI Taxonomy" id="1670831"/>
    <lineage>
        <taxon>Bacteria</taxon>
        <taxon>Bacillati</taxon>
        <taxon>Actinomycetota</taxon>
        <taxon>Nitriliruptoria</taxon>
        <taxon>Egibacterales</taxon>
        <taxon>Egibacteraceae</taxon>
        <taxon>Egibacter</taxon>
    </lineage>
</organism>
<evidence type="ECO:0000313" key="2">
    <source>
        <dbReference type="EMBL" id="QBI19875.1"/>
    </source>
</evidence>
<evidence type="ECO:0000256" key="1">
    <source>
        <dbReference type="SAM" id="MobiDB-lite"/>
    </source>
</evidence>
<gene>
    <name evidence="2" type="ORF">ER308_10100</name>
</gene>
<dbReference type="PANTHER" id="PTHR38479:SF2">
    <property type="entry name" value="WINGED HELIX DNA-BINDING DOMAIN-CONTAINING PROTEIN"/>
    <property type="match status" value="1"/>
</dbReference>
<dbReference type="GO" id="GO:0003677">
    <property type="term" value="F:DNA binding"/>
    <property type="evidence" value="ECO:0007669"/>
    <property type="project" value="UniProtKB-KW"/>
</dbReference>
<dbReference type="EMBL" id="CP036402">
    <property type="protein sequence ID" value="QBI19875.1"/>
    <property type="molecule type" value="Genomic_DNA"/>
</dbReference>
<proteinExistence type="predicted"/>
<feature type="region of interest" description="Disordered" evidence="1">
    <location>
        <begin position="1"/>
        <end position="71"/>
    </location>
</feature>
<dbReference type="PANTHER" id="PTHR38479">
    <property type="entry name" value="LMO0824 PROTEIN"/>
    <property type="match status" value="1"/>
</dbReference>
<feature type="compositionally biased region" description="Basic residues" evidence="1">
    <location>
        <begin position="36"/>
        <end position="48"/>
    </location>
</feature>
<dbReference type="InterPro" id="IPR009351">
    <property type="entry name" value="AlkZ-like"/>
</dbReference>
<dbReference type="Proteomes" id="UP000291469">
    <property type="component" value="Chromosome"/>
</dbReference>
<protein>
    <submittedName>
        <fullName evidence="2">Winged helix DNA-binding domain-containing protein</fullName>
    </submittedName>
</protein>
<dbReference type="AlphaFoldDB" id="A0A411YF68"/>
<accession>A0A411YF68</accession>
<feature type="compositionally biased region" description="Low complexity" evidence="1">
    <location>
        <begin position="9"/>
        <end position="22"/>
    </location>
</feature>
<keyword evidence="2" id="KW-0238">DNA-binding</keyword>
<dbReference type="Pfam" id="PF06224">
    <property type="entry name" value="AlkZ-like"/>
    <property type="match status" value="1"/>
</dbReference>